<feature type="compositionally biased region" description="Low complexity" evidence="1">
    <location>
        <begin position="276"/>
        <end position="311"/>
    </location>
</feature>
<evidence type="ECO:0000256" key="1">
    <source>
        <dbReference type="SAM" id="MobiDB-lite"/>
    </source>
</evidence>
<feature type="compositionally biased region" description="Acidic residues" evidence="1">
    <location>
        <begin position="514"/>
        <end position="533"/>
    </location>
</feature>
<dbReference type="RefSeq" id="WP_120103055.1">
    <property type="nucleotide sequence ID" value="NZ_QKNY01000013.1"/>
</dbReference>
<organism evidence="2 3">
    <name type="scientific">Halonotius aquaticus</name>
    <dbReference type="NCBI Taxonomy" id="2216978"/>
    <lineage>
        <taxon>Archaea</taxon>
        <taxon>Methanobacteriati</taxon>
        <taxon>Methanobacteriota</taxon>
        <taxon>Stenosarchaea group</taxon>
        <taxon>Halobacteria</taxon>
        <taxon>Halobacteriales</taxon>
        <taxon>Haloferacaceae</taxon>
        <taxon>Halonotius</taxon>
    </lineage>
</organism>
<dbReference type="OrthoDB" id="214631at2157"/>
<evidence type="ECO:0008006" key="4">
    <source>
        <dbReference type="Google" id="ProtNLM"/>
    </source>
</evidence>
<feature type="compositionally biased region" description="Low complexity" evidence="1">
    <location>
        <begin position="494"/>
        <end position="503"/>
    </location>
</feature>
<evidence type="ECO:0000313" key="2">
    <source>
        <dbReference type="EMBL" id="RJX42805.1"/>
    </source>
</evidence>
<dbReference type="Proteomes" id="UP000276588">
    <property type="component" value="Unassembled WGS sequence"/>
</dbReference>
<feature type="compositionally biased region" description="Low complexity" evidence="1">
    <location>
        <begin position="373"/>
        <end position="407"/>
    </location>
</feature>
<feature type="compositionally biased region" description="Acidic residues" evidence="1">
    <location>
        <begin position="467"/>
        <end position="493"/>
    </location>
</feature>
<feature type="region of interest" description="Disordered" evidence="1">
    <location>
        <begin position="1"/>
        <end position="23"/>
    </location>
</feature>
<name>A0A3A6PL62_9EURY</name>
<feature type="compositionally biased region" description="Polar residues" evidence="1">
    <location>
        <begin position="312"/>
        <end position="323"/>
    </location>
</feature>
<dbReference type="AlphaFoldDB" id="A0A3A6PL62"/>
<keyword evidence="3" id="KW-1185">Reference proteome</keyword>
<gene>
    <name evidence="2" type="ORF">DM826_08940</name>
</gene>
<feature type="compositionally biased region" description="Low complexity" evidence="1">
    <location>
        <begin position="324"/>
        <end position="366"/>
    </location>
</feature>
<feature type="compositionally biased region" description="Polar residues" evidence="1">
    <location>
        <begin position="408"/>
        <end position="424"/>
    </location>
</feature>
<evidence type="ECO:0000313" key="3">
    <source>
        <dbReference type="Proteomes" id="UP000276588"/>
    </source>
</evidence>
<feature type="region of interest" description="Disordered" evidence="1">
    <location>
        <begin position="264"/>
        <end position="558"/>
    </location>
</feature>
<sequence length="620" mass="63280">MSANTDDTSDADDTTGGDSGPGTREVAYRLFATEFDDATLSYSESDEERAPNYVVTPTGLRVNRLFAVGVLTEVERLNTDTLRGRIVDPTGAFVTYAGQYQPEAQAFLDGADAPSFVSITGKARTFEPDDSDQIFTSVRPESLSEVTADTRDRWTVSAAEATLDRVAVFAAALDAGRTGDALEAALADAGVDASLAAGIPRAIDHYGTTTAYLEAIRQCAVDALEVVADERDEVRPVDVAPGAGGEATLGSLPAVDIDLAGVASESAPTSEGSNPATAGASSAATDSASGSADSSAQTTSATTESSDSTSGVTPESSESPASQTTESPDTTATTDAEADSAGANTPASATSSTPTETPDDSTPTAASDESPLATSDDPSTPDTATESTAAEPSTTTETESSTEPDTAQSVTADTATEPPASSESDQPDDTADDAADDPEMYQLDEERAEELESEFGADFSSGNEVDPAGEADIDVPDADELAAEAEAADEPTADTEPTPTASTEDTDTLGSFEDTVERDDSDDKSDDDSDDATADAAASTDEPPESDASTADSDADVDIEDAAVDLMSDLDDGDGANREAVVAAVVDEHGVEVGAVEDAIDDALMGGRCYEPDDGTLKPI</sequence>
<dbReference type="EMBL" id="QKNY01000013">
    <property type="protein sequence ID" value="RJX42805.1"/>
    <property type="molecule type" value="Genomic_DNA"/>
</dbReference>
<reference evidence="2 3" key="1">
    <citation type="submission" date="2018-06" db="EMBL/GenBank/DDBJ databases">
        <title>Halonotius sp. F13-13 a new haloarchaeeon isolated from a solar saltern from Isla Cristina, Huelva, Spain.</title>
        <authorList>
            <person name="Duran-Viseras A."/>
            <person name="Sanchez-Porro C."/>
            <person name="Ventosa A."/>
        </authorList>
    </citation>
    <scope>NUCLEOTIDE SEQUENCE [LARGE SCALE GENOMIC DNA]</scope>
    <source>
        <strain evidence="2 3">F13-13</strain>
    </source>
</reference>
<accession>A0A3A6PL62</accession>
<proteinExistence type="predicted"/>
<feature type="compositionally biased region" description="Low complexity" evidence="1">
    <location>
        <begin position="534"/>
        <end position="552"/>
    </location>
</feature>
<protein>
    <recommendedName>
        <fullName evidence="4">Rpa-associated protein</fullName>
    </recommendedName>
</protein>
<comment type="caution">
    <text evidence="2">The sequence shown here is derived from an EMBL/GenBank/DDBJ whole genome shotgun (WGS) entry which is preliminary data.</text>
</comment>
<feature type="compositionally biased region" description="Polar residues" evidence="1">
    <location>
        <begin position="266"/>
        <end position="275"/>
    </location>
</feature>
<feature type="compositionally biased region" description="Acidic residues" evidence="1">
    <location>
        <begin position="425"/>
        <end position="455"/>
    </location>
</feature>